<gene>
    <name evidence="2" type="ORF">GCM10009863_12510</name>
</gene>
<dbReference type="EMBL" id="BAAARJ010000003">
    <property type="protein sequence ID" value="GAA2600691.1"/>
    <property type="molecule type" value="Genomic_DNA"/>
</dbReference>
<sequence>MQAALVDGLDEEFLHLADPSGEVLDGGVAGEQGLVLVAQRHQAGGLAADDGGAGGALLGERPGEVGGLGAGVVHQALGQARPSAAPAALQPYAPARLLQQFGGRAADGGFGVGGERVGQERQFALGGRRCRDTRAGGGTSVGGSAAVTAPPAD</sequence>
<comment type="caution">
    <text evidence="2">The sequence shown here is derived from an EMBL/GenBank/DDBJ whole genome shotgun (WGS) entry which is preliminary data.</text>
</comment>
<feature type="compositionally biased region" description="Low complexity" evidence="1">
    <location>
        <begin position="142"/>
        <end position="153"/>
    </location>
</feature>
<organism evidence="2 3">
    <name type="scientific">Streptomyces axinellae</name>
    <dbReference type="NCBI Taxonomy" id="552788"/>
    <lineage>
        <taxon>Bacteria</taxon>
        <taxon>Bacillati</taxon>
        <taxon>Actinomycetota</taxon>
        <taxon>Actinomycetes</taxon>
        <taxon>Kitasatosporales</taxon>
        <taxon>Streptomycetaceae</taxon>
        <taxon>Streptomyces</taxon>
    </lineage>
</organism>
<reference evidence="3" key="1">
    <citation type="journal article" date="2019" name="Int. J. Syst. Evol. Microbiol.">
        <title>The Global Catalogue of Microorganisms (GCM) 10K type strain sequencing project: providing services to taxonomists for standard genome sequencing and annotation.</title>
        <authorList>
            <consortium name="The Broad Institute Genomics Platform"/>
            <consortium name="The Broad Institute Genome Sequencing Center for Infectious Disease"/>
            <person name="Wu L."/>
            <person name="Ma J."/>
        </authorList>
    </citation>
    <scope>NUCLEOTIDE SEQUENCE [LARGE SCALE GENOMIC DNA]</scope>
    <source>
        <strain evidence="3">JCM 16373</strain>
    </source>
</reference>
<accession>A0ABP6C5V1</accession>
<name>A0ABP6C5V1_9ACTN</name>
<feature type="region of interest" description="Disordered" evidence="1">
    <location>
        <begin position="123"/>
        <end position="153"/>
    </location>
</feature>
<keyword evidence="3" id="KW-1185">Reference proteome</keyword>
<evidence type="ECO:0000256" key="1">
    <source>
        <dbReference type="SAM" id="MobiDB-lite"/>
    </source>
</evidence>
<proteinExistence type="predicted"/>
<protein>
    <submittedName>
        <fullName evidence="2">Uncharacterized protein</fullName>
    </submittedName>
</protein>
<evidence type="ECO:0000313" key="2">
    <source>
        <dbReference type="EMBL" id="GAA2600691.1"/>
    </source>
</evidence>
<dbReference type="Proteomes" id="UP001501447">
    <property type="component" value="Unassembled WGS sequence"/>
</dbReference>
<evidence type="ECO:0000313" key="3">
    <source>
        <dbReference type="Proteomes" id="UP001501447"/>
    </source>
</evidence>